<reference evidence="3 4" key="1">
    <citation type="submission" date="2014-05" db="EMBL/GenBank/DDBJ databases">
        <authorList>
            <person name="Sibley D."/>
            <person name="Venepally P."/>
            <person name="Karamycheva S."/>
            <person name="Hadjithomas M."/>
            <person name="Khan A."/>
            <person name="Brunk B."/>
            <person name="Roos D."/>
            <person name="Caler E."/>
            <person name="Lorenzi H."/>
        </authorList>
    </citation>
    <scope>NUCLEOTIDE SEQUENCE [LARGE SCALE GENOMIC DNA]</scope>
    <source>
        <strain evidence="3 4">RUB</strain>
    </source>
</reference>
<feature type="compositionally biased region" description="Polar residues" evidence="1">
    <location>
        <begin position="108"/>
        <end position="117"/>
    </location>
</feature>
<feature type="domain" description="PPM-type phosphatase" evidence="2">
    <location>
        <begin position="491"/>
        <end position="887"/>
    </location>
</feature>
<dbReference type="InterPro" id="IPR015655">
    <property type="entry name" value="PP2C"/>
</dbReference>
<feature type="region of interest" description="Disordered" evidence="1">
    <location>
        <begin position="107"/>
        <end position="127"/>
    </location>
</feature>
<comment type="caution">
    <text evidence="3">The sequence shown here is derived from an EMBL/GenBank/DDBJ whole genome shotgun (WGS) entry which is preliminary data.</text>
</comment>
<evidence type="ECO:0000313" key="3">
    <source>
        <dbReference type="EMBL" id="KFG64818.1"/>
    </source>
</evidence>
<dbReference type="InterPro" id="IPR001932">
    <property type="entry name" value="PPM-type_phosphatase-like_dom"/>
</dbReference>
<accession>A0A086M7F0</accession>
<dbReference type="SUPFAM" id="SSF81606">
    <property type="entry name" value="PP2C-like"/>
    <property type="match status" value="1"/>
</dbReference>
<feature type="compositionally biased region" description="Basic and acidic residues" evidence="1">
    <location>
        <begin position="433"/>
        <end position="448"/>
    </location>
</feature>
<dbReference type="PANTHER" id="PTHR13832:SF792">
    <property type="entry name" value="GM14286P"/>
    <property type="match status" value="1"/>
</dbReference>
<dbReference type="EC" id="3.1.3.16" evidence="3"/>
<organism evidence="3 4">
    <name type="scientific">Toxoplasma gondii RUB</name>
    <dbReference type="NCBI Taxonomy" id="935652"/>
    <lineage>
        <taxon>Eukaryota</taxon>
        <taxon>Sar</taxon>
        <taxon>Alveolata</taxon>
        <taxon>Apicomplexa</taxon>
        <taxon>Conoidasida</taxon>
        <taxon>Coccidia</taxon>
        <taxon>Eucoccidiorida</taxon>
        <taxon>Eimeriorina</taxon>
        <taxon>Sarcocystidae</taxon>
        <taxon>Toxoplasma</taxon>
    </lineage>
</organism>
<dbReference type="Proteomes" id="UP000028834">
    <property type="component" value="Unassembled WGS sequence"/>
</dbReference>
<name>A0A086M7F0_TOXGO</name>
<dbReference type="CDD" id="cd00143">
    <property type="entry name" value="PP2Cc"/>
    <property type="match status" value="1"/>
</dbReference>
<evidence type="ECO:0000256" key="1">
    <source>
        <dbReference type="SAM" id="MobiDB-lite"/>
    </source>
</evidence>
<keyword evidence="3" id="KW-0378">Hydrolase</keyword>
<sequence length="902" mass="97763">MPFVAVAVPLRRNEPVDLCFKMHSFTRSPGPPLWGCSPMPSKRALAMAVTAASSLVLSSPACLSRLSVSSPPSLSHLCPQRQVSLSTRSPTLSASPDARRRGVAFNGQGKQLSSSSPPCVPRGSPLAPSLSSAQRRFSDVSFVASFSRDGGFAPGLWAGAHAPADGAFLGVSGSLFLPRFSSLHHLSPCRSSSSAVTRFRGASDLPFISSTSASCRLLLSRSRETHRSLPSSDASLDSQRESRTAKKPCLPFAASLHAFFASESPSPVSSSSSPLYPSLFPWPSFSFSPLFLRSTLLLAVAPFLAYCFSLSEKQRMSRGGGGPARCDEKTSSPQSSSRLADVSASFFRSWGVRPQSAEAPSASPLGKEGCEAAAVRVSSGPSAASLWGSGEGGGILRWRGGGVGRWSEAANAEIEDRSLAVLLAIDGEEEREDDRSAEPSADGDTRQETEEEAIQLASLVFPREVAALLGGKRVLEEVSWMRERKAKMRRKQGAPNSAERKKKPPQQKVLLTAVIDGHGGPQVAEYVMQNLPWHVERELTALRRAFLKKSNMGENGEASLTDTSWLTNELLTKAISRAFRTLDDEIYQSVSRAYRLGFHRSIRVGACCTAILVTDRSLVVANSGDCKAVLSRRYGAELQALNEQLNANSPAERQRLREEHPDEENVVVCKHSWQEQRKPSSVVDIPLYFAGLLGSSTFYSGCYVKGRLQPTRAFGDFLLKRSEYGHELQRSRRSNGSSPSQPLSYPYLTVDPVVAHFDLRGDEDFVVLGSDGVWDFLDDSETARAIHASLQRTRQRAARAMSGQSSSFSGGLPEQGSDPCQLAAPNRAGVTSLFSADAARLAAADLVKTVLQRAADERAISVDEMRAQEPKQRRRTYDDTTAVVVLLGQDWRPRPAATKERR</sequence>
<dbReference type="Gene3D" id="3.60.40.10">
    <property type="entry name" value="PPM-type phosphatase domain"/>
    <property type="match status" value="1"/>
</dbReference>
<gene>
    <name evidence="3" type="ORF">TGRUB_218590</name>
</gene>
<proteinExistence type="predicted"/>
<dbReference type="SMART" id="SM00332">
    <property type="entry name" value="PP2Cc"/>
    <property type="match status" value="1"/>
</dbReference>
<feature type="region of interest" description="Disordered" evidence="1">
    <location>
        <begin position="486"/>
        <end position="505"/>
    </location>
</feature>
<evidence type="ECO:0000313" key="4">
    <source>
        <dbReference type="Proteomes" id="UP000028834"/>
    </source>
</evidence>
<dbReference type="OrthoDB" id="420076at2759"/>
<dbReference type="PROSITE" id="PS51746">
    <property type="entry name" value="PPM_2"/>
    <property type="match status" value="1"/>
</dbReference>
<dbReference type="VEuPathDB" id="ToxoDB:TGRUB_218590"/>
<dbReference type="PANTHER" id="PTHR13832">
    <property type="entry name" value="PROTEIN PHOSPHATASE 2C"/>
    <property type="match status" value="1"/>
</dbReference>
<dbReference type="Pfam" id="PF00481">
    <property type="entry name" value="PP2C"/>
    <property type="match status" value="1"/>
</dbReference>
<dbReference type="EMBL" id="AFYV02000511">
    <property type="protein sequence ID" value="KFG64818.1"/>
    <property type="molecule type" value="Genomic_DNA"/>
</dbReference>
<protein>
    <submittedName>
        <fullName evidence="3">Protein phosphatase 2C domain-containing protein</fullName>
        <ecNumber evidence="3">3.1.3.16</ecNumber>
    </submittedName>
</protein>
<dbReference type="GO" id="GO:0004722">
    <property type="term" value="F:protein serine/threonine phosphatase activity"/>
    <property type="evidence" value="ECO:0007669"/>
    <property type="project" value="UniProtKB-EC"/>
</dbReference>
<feature type="region of interest" description="Disordered" evidence="1">
    <location>
        <begin position="427"/>
        <end position="451"/>
    </location>
</feature>
<dbReference type="AlphaFoldDB" id="A0A086M7F0"/>
<evidence type="ECO:0000259" key="2">
    <source>
        <dbReference type="PROSITE" id="PS51746"/>
    </source>
</evidence>
<dbReference type="InterPro" id="IPR036457">
    <property type="entry name" value="PPM-type-like_dom_sf"/>
</dbReference>
<feature type="region of interest" description="Disordered" evidence="1">
    <location>
        <begin position="796"/>
        <end position="823"/>
    </location>
</feature>